<proteinExistence type="inferred from homology"/>
<dbReference type="AlphaFoldDB" id="A0A4W3INX0"/>
<reference evidence="4" key="5">
    <citation type="submission" date="2025-09" db="UniProtKB">
        <authorList>
            <consortium name="Ensembl"/>
        </authorList>
    </citation>
    <scope>IDENTIFICATION</scope>
</reference>
<dbReference type="GeneTree" id="ENSGT00940000163494"/>
<dbReference type="GO" id="GO:0005212">
    <property type="term" value="F:structural constituent of eye lens"/>
    <property type="evidence" value="ECO:0007669"/>
    <property type="project" value="TreeGrafter"/>
</dbReference>
<protein>
    <recommendedName>
        <fullName evidence="3">Beta/gamma crystallin 'Greek key' domain-containing protein</fullName>
    </recommendedName>
</protein>
<evidence type="ECO:0000256" key="1">
    <source>
        <dbReference type="ARBA" id="ARBA00009646"/>
    </source>
</evidence>
<evidence type="ECO:0000313" key="4">
    <source>
        <dbReference type="Ensembl" id="ENSCMIP00000032104.1"/>
    </source>
</evidence>
<dbReference type="SUPFAM" id="SSF49695">
    <property type="entry name" value="gamma-Crystallin-like"/>
    <property type="match status" value="1"/>
</dbReference>
<dbReference type="PANTHER" id="PTHR11818:SF107">
    <property type="entry name" value="CRYGMX PROTEIN"/>
    <property type="match status" value="1"/>
</dbReference>
<dbReference type="InterPro" id="IPR050252">
    <property type="entry name" value="Beta/Gamma-Crystallin"/>
</dbReference>
<keyword evidence="2" id="KW-0677">Repeat</keyword>
<dbReference type="PROSITE" id="PS50915">
    <property type="entry name" value="CRYSTALLIN_BETA_GAMMA"/>
    <property type="match status" value="1"/>
</dbReference>
<evidence type="ECO:0000256" key="2">
    <source>
        <dbReference type="ARBA" id="ARBA00022737"/>
    </source>
</evidence>
<dbReference type="PANTHER" id="PTHR11818">
    <property type="entry name" value="BETA/GAMMA CRYSTALLIN"/>
    <property type="match status" value="1"/>
</dbReference>
<dbReference type="InterPro" id="IPR011024">
    <property type="entry name" value="G_crystallin-like"/>
</dbReference>
<reference evidence="5" key="1">
    <citation type="journal article" date="2006" name="Science">
        <title>Ancient noncoding elements conserved in the human genome.</title>
        <authorList>
            <person name="Venkatesh B."/>
            <person name="Kirkness E.F."/>
            <person name="Loh Y.H."/>
            <person name="Halpern A.L."/>
            <person name="Lee A.P."/>
            <person name="Johnson J."/>
            <person name="Dandona N."/>
            <person name="Viswanathan L.D."/>
            <person name="Tay A."/>
            <person name="Venter J.C."/>
            <person name="Strausberg R.L."/>
            <person name="Brenner S."/>
        </authorList>
    </citation>
    <scope>NUCLEOTIDE SEQUENCE [LARGE SCALE GENOMIC DNA]</scope>
</reference>
<feature type="domain" description="Beta/gamma crystallin 'Greek key'" evidence="3">
    <location>
        <begin position="45"/>
        <end position="87"/>
    </location>
</feature>
<dbReference type="PRINTS" id="PR01367">
    <property type="entry name" value="BGCRYSTALLIN"/>
</dbReference>
<comment type="similarity">
    <text evidence="1">Belongs to the beta/gamma-crystallin family.</text>
</comment>
<accession>A0A4W3INX0</accession>
<dbReference type="InterPro" id="IPR001064">
    <property type="entry name" value="Beta/gamma_crystallin"/>
</dbReference>
<reference evidence="5" key="3">
    <citation type="journal article" date="2014" name="Nature">
        <title>Elephant shark genome provides unique insights into gnathostome evolution.</title>
        <authorList>
            <consortium name="International Elephant Shark Genome Sequencing Consortium"/>
            <person name="Venkatesh B."/>
            <person name="Lee A.P."/>
            <person name="Ravi V."/>
            <person name="Maurya A.K."/>
            <person name="Lian M.M."/>
            <person name="Swann J.B."/>
            <person name="Ohta Y."/>
            <person name="Flajnik M.F."/>
            <person name="Sutoh Y."/>
            <person name="Kasahara M."/>
            <person name="Hoon S."/>
            <person name="Gangu V."/>
            <person name="Roy S.W."/>
            <person name="Irimia M."/>
            <person name="Korzh V."/>
            <person name="Kondrychyn I."/>
            <person name="Lim Z.W."/>
            <person name="Tay B.H."/>
            <person name="Tohari S."/>
            <person name="Kong K.W."/>
            <person name="Ho S."/>
            <person name="Lorente-Galdos B."/>
            <person name="Quilez J."/>
            <person name="Marques-Bonet T."/>
            <person name="Raney B.J."/>
            <person name="Ingham P.W."/>
            <person name="Tay A."/>
            <person name="Hillier L.W."/>
            <person name="Minx P."/>
            <person name="Boehm T."/>
            <person name="Wilson R.K."/>
            <person name="Brenner S."/>
            <person name="Warren W.C."/>
        </authorList>
    </citation>
    <scope>NUCLEOTIDE SEQUENCE [LARGE SCALE GENOMIC DNA]</scope>
</reference>
<dbReference type="GO" id="GO:0002088">
    <property type="term" value="P:lens development in camera-type eye"/>
    <property type="evidence" value="ECO:0007669"/>
    <property type="project" value="TreeGrafter"/>
</dbReference>
<reference evidence="5" key="2">
    <citation type="journal article" date="2007" name="PLoS Biol.">
        <title>Survey sequencing and comparative analysis of the elephant shark (Callorhinchus milii) genome.</title>
        <authorList>
            <person name="Venkatesh B."/>
            <person name="Kirkness E.F."/>
            <person name="Loh Y.H."/>
            <person name="Halpern A.L."/>
            <person name="Lee A.P."/>
            <person name="Johnson J."/>
            <person name="Dandona N."/>
            <person name="Viswanathan L.D."/>
            <person name="Tay A."/>
            <person name="Venter J.C."/>
            <person name="Strausberg R.L."/>
            <person name="Brenner S."/>
        </authorList>
    </citation>
    <scope>NUCLEOTIDE SEQUENCE [LARGE SCALE GENOMIC DNA]</scope>
</reference>
<keyword evidence="5" id="KW-1185">Reference proteome</keyword>
<evidence type="ECO:0000259" key="3">
    <source>
        <dbReference type="PROSITE" id="PS50915"/>
    </source>
</evidence>
<dbReference type="GO" id="GO:0007601">
    <property type="term" value="P:visual perception"/>
    <property type="evidence" value="ECO:0007669"/>
    <property type="project" value="TreeGrafter"/>
</dbReference>
<dbReference type="Proteomes" id="UP000314986">
    <property type="component" value="Unassembled WGS sequence"/>
</dbReference>
<dbReference type="Pfam" id="PF00030">
    <property type="entry name" value="Crystall"/>
    <property type="match status" value="1"/>
</dbReference>
<dbReference type="Gene3D" id="2.60.20.10">
    <property type="entry name" value="Crystallins"/>
    <property type="match status" value="1"/>
</dbReference>
<dbReference type="InParanoid" id="A0A4W3INX0"/>
<reference evidence="4" key="4">
    <citation type="submission" date="2025-08" db="UniProtKB">
        <authorList>
            <consortium name="Ensembl"/>
        </authorList>
    </citation>
    <scope>IDENTIFICATION</scope>
</reference>
<name>A0A4W3INX0_CALMI</name>
<dbReference type="Ensembl" id="ENSCMIT00000032594.1">
    <property type="protein sequence ID" value="ENSCMIP00000032104.1"/>
    <property type="gene ID" value="ENSCMIG00000013734.1"/>
</dbReference>
<dbReference type="SMART" id="SM00247">
    <property type="entry name" value="XTALbg"/>
    <property type="match status" value="1"/>
</dbReference>
<organism evidence="4 5">
    <name type="scientific">Callorhinchus milii</name>
    <name type="common">Ghost shark</name>
    <dbReference type="NCBI Taxonomy" id="7868"/>
    <lineage>
        <taxon>Eukaryota</taxon>
        <taxon>Metazoa</taxon>
        <taxon>Chordata</taxon>
        <taxon>Craniata</taxon>
        <taxon>Vertebrata</taxon>
        <taxon>Chondrichthyes</taxon>
        <taxon>Holocephali</taxon>
        <taxon>Chimaeriformes</taxon>
        <taxon>Callorhinchidae</taxon>
        <taxon>Callorhinchus</taxon>
    </lineage>
</organism>
<dbReference type="FunFam" id="2.60.20.10:FF:000001">
    <property type="entry name" value="Crystallin gamma S"/>
    <property type="match status" value="1"/>
</dbReference>
<sequence length="89" mass="10435">ALFGRECNTHHTILFFQGHHYECSSDCDDLQSFFKSCNSNHIESGFWVIYEKPSYLGYQYILTKGEYSKYHDWGAFNATVGAFKRITEF</sequence>
<evidence type="ECO:0000313" key="5">
    <source>
        <dbReference type="Proteomes" id="UP000314986"/>
    </source>
</evidence>
<dbReference type="STRING" id="7868.ENSCMIP00000032104"/>